<evidence type="ECO:0000256" key="1">
    <source>
        <dbReference type="ARBA" id="ARBA00005417"/>
    </source>
</evidence>
<dbReference type="PATRIC" id="fig|1379.3.peg.1293"/>
<dbReference type="GO" id="GO:0005524">
    <property type="term" value="F:ATP binding"/>
    <property type="evidence" value="ECO:0007669"/>
    <property type="project" value="UniProtKB-KW"/>
</dbReference>
<dbReference type="SMART" id="SM00382">
    <property type="entry name" value="AAA"/>
    <property type="match status" value="1"/>
</dbReference>
<dbReference type="Gene3D" id="3.40.50.300">
    <property type="entry name" value="P-loop containing nucleotide triphosphate hydrolases"/>
    <property type="match status" value="1"/>
</dbReference>
<dbReference type="STRING" id="1379.HMPREF3186_01313"/>
<evidence type="ECO:0000256" key="3">
    <source>
        <dbReference type="ARBA" id="ARBA00022741"/>
    </source>
</evidence>
<dbReference type="PANTHER" id="PTHR42734:SF5">
    <property type="entry name" value="IRON TRANSPORT SYSTEM ATP-BINDING PROTEIN HI_0361-RELATED"/>
    <property type="match status" value="1"/>
</dbReference>
<dbReference type="PROSITE" id="PS00211">
    <property type="entry name" value="ABC_TRANSPORTER_1"/>
    <property type="match status" value="1"/>
</dbReference>
<evidence type="ECO:0000313" key="6">
    <source>
        <dbReference type="EMBL" id="KXB58922.1"/>
    </source>
</evidence>
<dbReference type="Proteomes" id="UP000070355">
    <property type="component" value="Unassembled WGS sequence"/>
</dbReference>
<dbReference type="InterPro" id="IPR003439">
    <property type="entry name" value="ABC_transporter-like_ATP-bd"/>
</dbReference>
<sequence length="242" mass="27084">MIKIENLTVTYNQAPALSNINLEITGPGITGIIGPNGAGKSTLIKAVLHIIPSIGKTTIDDKVSKENLDNVAYVEQKINIDYNFPIKVRECVSLGLYSKIGILKKLKKSDWQKVDDALKLVGLEKFSNRQISELSGGQFQRVLIARCLVQEAKYIFLDEPFVGIDSVSEEIIMNTLRELREKGHTILIVHHDLRKVHSYFDNVLLLNKEVIAYGETEKTFTRENLTKAYGTDLFFMGGGTND</sequence>
<dbReference type="SUPFAM" id="SSF52540">
    <property type="entry name" value="P-loop containing nucleoside triphosphate hydrolases"/>
    <property type="match status" value="1"/>
</dbReference>
<comment type="similarity">
    <text evidence="1">Belongs to the ABC transporter superfamily.</text>
</comment>
<protein>
    <submittedName>
        <fullName evidence="6">Putative manganese transport system ATP-binding protein MntA</fullName>
    </submittedName>
</protein>
<keyword evidence="2" id="KW-0813">Transport</keyword>
<dbReference type="InterPro" id="IPR050153">
    <property type="entry name" value="Metal_Ion_Import_ABC"/>
</dbReference>
<comment type="caution">
    <text evidence="6">The sequence shown here is derived from an EMBL/GenBank/DDBJ whole genome shotgun (WGS) entry which is preliminary data.</text>
</comment>
<reference evidence="7" key="1">
    <citation type="submission" date="2016-01" db="EMBL/GenBank/DDBJ databases">
        <authorList>
            <person name="Mitreva M."/>
            <person name="Pepin K.H."/>
            <person name="Mihindukulasuriya K.A."/>
            <person name="Fulton R."/>
            <person name="Fronick C."/>
            <person name="O'Laughlin M."/>
            <person name="Miner T."/>
            <person name="Herter B."/>
            <person name="Rosa B.A."/>
            <person name="Cordes M."/>
            <person name="Tomlinson C."/>
            <person name="Wollam A."/>
            <person name="Palsikar V.B."/>
            <person name="Mardis E.R."/>
            <person name="Wilson R.K."/>
        </authorList>
    </citation>
    <scope>NUCLEOTIDE SEQUENCE [LARGE SCALE GENOMIC DNA]</scope>
    <source>
        <strain evidence="7">DNF01167</strain>
    </source>
</reference>
<evidence type="ECO:0000313" key="7">
    <source>
        <dbReference type="Proteomes" id="UP000070355"/>
    </source>
</evidence>
<evidence type="ECO:0000256" key="4">
    <source>
        <dbReference type="ARBA" id="ARBA00022840"/>
    </source>
</evidence>
<dbReference type="PROSITE" id="PS50893">
    <property type="entry name" value="ABC_TRANSPORTER_2"/>
    <property type="match status" value="1"/>
</dbReference>
<dbReference type="RefSeq" id="WP_060914427.1">
    <property type="nucleotide sequence ID" value="NZ_JAWFGB010000017.1"/>
</dbReference>
<keyword evidence="4 6" id="KW-0067">ATP-binding</keyword>
<dbReference type="PANTHER" id="PTHR42734">
    <property type="entry name" value="METAL TRANSPORT SYSTEM ATP-BINDING PROTEIN TM_0124-RELATED"/>
    <property type="match status" value="1"/>
</dbReference>
<organism evidence="6 7">
    <name type="scientific">Gemella haemolysans</name>
    <dbReference type="NCBI Taxonomy" id="1379"/>
    <lineage>
        <taxon>Bacteria</taxon>
        <taxon>Bacillati</taxon>
        <taxon>Bacillota</taxon>
        <taxon>Bacilli</taxon>
        <taxon>Bacillales</taxon>
        <taxon>Gemellaceae</taxon>
        <taxon>Gemella</taxon>
    </lineage>
</organism>
<evidence type="ECO:0000259" key="5">
    <source>
        <dbReference type="PROSITE" id="PS50893"/>
    </source>
</evidence>
<dbReference type="EMBL" id="LSDC01000084">
    <property type="protein sequence ID" value="KXB58922.1"/>
    <property type="molecule type" value="Genomic_DNA"/>
</dbReference>
<dbReference type="InterPro" id="IPR017871">
    <property type="entry name" value="ABC_transporter-like_CS"/>
</dbReference>
<dbReference type="FunFam" id="3.40.50.300:FF:000134">
    <property type="entry name" value="Iron-enterobactin ABC transporter ATP-binding protein"/>
    <property type="match status" value="1"/>
</dbReference>
<dbReference type="InterPro" id="IPR027417">
    <property type="entry name" value="P-loop_NTPase"/>
</dbReference>
<dbReference type="InterPro" id="IPR003593">
    <property type="entry name" value="AAA+_ATPase"/>
</dbReference>
<feature type="domain" description="ABC transporter" evidence="5">
    <location>
        <begin position="2"/>
        <end position="233"/>
    </location>
</feature>
<dbReference type="AlphaFoldDB" id="A0A133ZU13"/>
<gene>
    <name evidence="6" type="ORF">HMPREF3186_01313</name>
</gene>
<name>A0A133ZU13_9BACL</name>
<accession>A0A133ZU13</accession>
<dbReference type="GO" id="GO:0016887">
    <property type="term" value="F:ATP hydrolysis activity"/>
    <property type="evidence" value="ECO:0007669"/>
    <property type="project" value="InterPro"/>
</dbReference>
<dbReference type="Pfam" id="PF00005">
    <property type="entry name" value="ABC_tran"/>
    <property type="match status" value="1"/>
</dbReference>
<dbReference type="CDD" id="cd03235">
    <property type="entry name" value="ABC_Metallic_Cations"/>
    <property type="match status" value="1"/>
</dbReference>
<keyword evidence="3" id="KW-0547">Nucleotide-binding</keyword>
<dbReference type="OrthoDB" id="9806726at2"/>
<evidence type="ECO:0000256" key="2">
    <source>
        <dbReference type="ARBA" id="ARBA00022448"/>
    </source>
</evidence>
<proteinExistence type="inferred from homology"/>